<reference evidence="6 7" key="1">
    <citation type="submission" date="2016-12" db="EMBL/GenBank/DDBJ databases">
        <title>Comparative genomics of four Isosphaeraceae planctomycetes: a common pool of plasmids and glycoside hydrolase genes.</title>
        <authorList>
            <person name="Ivanova A."/>
        </authorList>
    </citation>
    <scope>NUCLEOTIDE SEQUENCE [LARGE SCALE GENOMIC DNA]</scope>
    <source>
        <strain evidence="6 7">PX4</strain>
        <plasmid evidence="7">palbo2</plasmid>
    </source>
</reference>
<evidence type="ECO:0000256" key="4">
    <source>
        <dbReference type="ARBA" id="ARBA00022825"/>
    </source>
</evidence>
<dbReference type="RefSeq" id="WP_076351850.1">
    <property type="nucleotide sequence ID" value="NZ_CP019084.1"/>
</dbReference>
<comment type="similarity">
    <text evidence="1">Belongs to the peptidase S8 family.</text>
</comment>
<dbReference type="OrthoDB" id="9759014at2"/>
<keyword evidence="3" id="KW-0378">Hydrolase</keyword>
<keyword evidence="4" id="KW-0720">Serine protease</keyword>
<evidence type="ECO:0000256" key="3">
    <source>
        <dbReference type="ARBA" id="ARBA00022801"/>
    </source>
</evidence>
<dbReference type="PANTHER" id="PTHR43806:SF11">
    <property type="entry name" value="CEREVISIN-RELATED"/>
    <property type="match status" value="1"/>
</dbReference>
<keyword evidence="2" id="KW-0645">Protease</keyword>
<dbReference type="Proteomes" id="UP000186309">
    <property type="component" value="Plasmid PALBO2"/>
</dbReference>
<dbReference type="Gene3D" id="3.40.50.200">
    <property type="entry name" value="Peptidase S8/S53 domain"/>
    <property type="match status" value="1"/>
</dbReference>
<dbReference type="SUPFAM" id="SSF52743">
    <property type="entry name" value="Subtilisin-like"/>
    <property type="match status" value="1"/>
</dbReference>
<dbReference type="GO" id="GO:0006508">
    <property type="term" value="P:proteolysis"/>
    <property type="evidence" value="ECO:0007669"/>
    <property type="project" value="UniProtKB-KW"/>
</dbReference>
<sequence length="826" mass="92123">MARLRHFLIQGTAQAQNYVSTGGGSSEFKTPPRDARSVHGPNLAANALQAATDMQAAPERPAEGISFVPIAVTSDPGFKLWLESLDNKVIGSEIINFRYEADGSQRATVHIPKDNVAKFAKKFEDYAHKTNHYGNPPNASLAESIRELRLAMLSLGDYWTDSGPPPPPDEEFWWEVWLRDEGTVTTQDGRELAVEENFREEAESLGIRVSNQQVRFPDYVVVLAYASLATFSDFPGLLRYLGEFRRASIVPTEYMELTPAGQTEFILAMLERTTFADSSAPAVCLLDRGVNRGHPLLEHALVEEHNLAWDDDWDAADRHGHGTGMAGLILYGSALNRLLVSDHRINLKHGLEAVKILPDAGANDPPDYGPITVGSIAKMEIEAPDRLRVICMAITAGDKEQWAPTLWSAALDQMCSGATDDVRRLMLVSAGNYEHDIILSEYPQANHSASVQDPSQAWNVVTVGAYTDRAMITSNDFAGYNPIAKRGSLCPSSTTSCGWTKREWPLKPDIVMEGGNYAHDPSGQVWDVEDLALLTTTISPDGALLTTTRDTSAATALAARYAAILQAEYPTLWPESVRGLLIHSARWTERMLEEFPHPRRQDRLRCYGYGVPNLSIARQCASRRATMIIQDSLQPFCWDEGKNATKTNQMHVHNLPWPIEALQDLGDTPLRMRVTLSYFIEPSPGRKGWNVKHRYQSHGLRFAVKRPQEDMGRFMKRLTRDAWDEGNRPSDLVSDTRNWNLGEDLRTKGSIHSDYWDGTAAELAACGFIAVHPITGWWRERPSHRCFDKLARYSLIVTLYAHDPSITIYDLITTAIANRTDIVVTV</sequence>
<keyword evidence="7" id="KW-1185">Reference proteome</keyword>
<accession>A0A1U7CZJ3</accession>
<evidence type="ECO:0000313" key="7">
    <source>
        <dbReference type="Proteomes" id="UP000186309"/>
    </source>
</evidence>
<dbReference type="PANTHER" id="PTHR43806">
    <property type="entry name" value="PEPTIDASE S8"/>
    <property type="match status" value="1"/>
</dbReference>
<name>A0A1U7CZJ3_9BACT</name>
<dbReference type="InterPro" id="IPR036852">
    <property type="entry name" value="Peptidase_S8/S53_dom_sf"/>
</dbReference>
<dbReference type="AlphaFoldDB" id="A0A1U7CZJ3"/>
<proteinExistence type="inferred from homology"/>
<organism evidence="6 7">
    <name type="scientific">Paludisphaera borealis</name>
    <dbReference type="NCBI Taxonomy" id="1387353"/>
    <lineage>
        <taxon>Bacteria</taxon>
        <taxon>Pseudomonadati</taxon>
        <taxon>Planctomycetota</taxon>
        <taxon>Planctomycetia</taxon>
        <taxon>Isosphaerales</taxon>
        <taxon>Isosphaeraceae</taxon>
        <taxon>Paludisphaera</taxon>
    </lineage>
</organism>
<dbReference type="EMBL" id="CP019084">
    <property type="protein sequence ID" value="APW64308.1"/>
    <property type="molecule type" value="Genomic_DNA"/>
</dbReference>
<protein>
    <submittedName>
        <fullName evidence="6">Peptidase s8</fullName>
    </submittedName>
</protein>
<evidence type="ECO:0000256" key="1">
    <source>
        <dbReference type="ARBA" id="ARBA00011073"/>
    </source>
</evidence>
<evidence type="ECO:0000256" key="2">
    <source>
        <dbReference type="ARBA" id="ARBA00022670"/>
    </source>
</evidence>
<dbReference type="InterPro" id="IPR050131">
    <property type="entry name" value="Peptidase_S8_subtilisin-like"/>
</dbReference>
<dbReference type="CDD" id="cd04847">
    <property type="entry name" value="Peptidases_S8_Subtilisin_like_2"/>
    <property type="match status" value="1"/>
</dbReference>
<dbReference type="InterPro" id="IPR034074">
    <property type="entry name" value="Y4bN_pept_dom"/>
</dbReference>
<evidence type="ECO:0000313" key="6">
    <source>
        <dbReference type="EMBL" id="APW64308.1"/>
    </source>
</evidence>
<keyword evidence="6" id="KW-0614">Plasmid</keyword>
<evidence type="ECO:0000259" key="5">
    <source>
        <dbReference type="Pfam" id="PF00082"/>
    </source>
</evidence>
<gene>
    <name evidence="6" type="ORF">BSF38_20026</name>
</gene>
<feature type="domain" description="Peptidase S8/S53" evidence="5">
    <location>
        <begin position="280"/>
        <end position="610"/>
    </location>
</feature>
<dbReference type="Pfam" id="PF00082">
    <property type="entry name" value="Peptidase_S8"/>
    <property type="match status" value="1"/>
</dbReference>
<dbReference type="GO" id="GO:0004252">
    <property type="term" value="F:serine-type endopeptidase activity"/>
    <property type="evidence" value="ECO:0007669"/>
    <property type="project" value="InterPro"/>
</dbReference>
<geneLocation type="plasmid" evidence="7">
    <name>palbo2</name>
</geneLocation>
<dbReference type="KEGG" id="pbor:BSF38_20026"/>
<dbReference type="InterPro" id="IPR000209">
    <property type="entry name" value="Peptidase_S8/S53_dom"/>
</dbReference>